<feature type="compositionally biased region" description="Polar residues" evidence="1">
    <location>
        <begin position="131"/>
        <end position="147"/>
    </location>
</feature>
<feature type="region of interest" description="Disordered" evidence="1">
    <location>
        <begin position="179"/>
        <end position="199"/>
    </location>
</feature>
<name>A0A4D6LKD6_VIGUN</name>
<keyword evidence="3" id="KW-1185">Reference proteome</keyword>
<gene>
    <name evidence="2" type="ORF">DEO72_LG4g121</name>
</gene>
<evidence type="ECO:0000256" key="1">
    <source>
        <dbReference type="SAM" id="MobiDB-lite"/>
    </source>
</evidence>
<feature type="compositionally biased region" description="Polar residues" evidence="1">
    <location>
        <begin position="1"/>
        <end position="23"/>
    </location>
</feature>
<dbReference type="EMBL" id="CP039348">
    <property type="protein sequence ID" value="QCD89182.1"/>
    <property type="molecule type" value="Genomic_DNA"/>
</dbReference>
<evidence type="ECO:0000313" key="2">
    <source>
        <dbReference type="EMBL" id="QCD89182.1"/>
    </source>
</evidence>
<feature type="region of interest" description="Disordered" evidence="1">
    <location>
        <begin position="131"/>
        <end position="161"/>
    </location>
</feature>
<accession>A0A4D6LKD6</accession>
<dbReference type="AlphaFoldDB" id="A0A4D6LKD6"/>
<dbReference type="Proteomes" id="UP000501690">
    <property type="component" value="Linkage Group LG4"/>
</dbReference>
<organism evidence="2 3">
    <name type="scientific">Vigna unguiculata</name>
    <name type="common">Cowpea</name>
    <dbReference type="NCBI Taxonomy" id="3917"/>
    <lineage>
        <taxon>Eukaryota</taxon>
        <taxon>Viridiplantae</taxon>
        <taxon>Streptophyta</taxon>
        <taxon>Embryophyta</taxon>
        <taxon>Tracheophyta</taxon>
        <taxon>Spermatophyta</taxon>
        <taxon>Magnoliopsida</taxon>
        <taxon>eudicotyledons</taxon>
        <taxon>Gunneridae</taxon>
        <taxon>Pentapetalae</taxon>
        <taxon>rosids</taxon>
        <taxon>fabids</taxon>
        <taxon>Fabales</taxon>
        <taxon>Fabaceae</taxon>
        <taxon>Papilionoideae</taxon>
        <taxon>50 kb inversion clade</taxon>
        <taxon>NPAAA clade</taxon>
        <taxon>indigoferoid/millettioid clade</taxon>
        <taxon>Phaseoleae</taxon>
        <taxon>Vigna</taxon>
    </lineage>
</organism>
<proteinExistence type="predicted"/>
<reference evidence="2 3" key="1">
    <citation type="submission" date="2019-04" db="EMBL/GenBank/DDBJ databases">
        <title>An improved genome assembly and genetic linkage map for asparagus bean, Vigna unguiculata ssp. sesquipedialis.</title>
        <authorList>
            <person name="Xia Q."/>
            <person name="Zhang R."/>
            <person name="Dong Y."/>
        </authorList>
    </citation>
    <scope>NUCLEOTIDE SEQUENCE [LARGE SCALE GENOMIC DNA]</scope>
    <source>
        <tissue evidence="2">Leaf</tissue>
    </source>
</reference>
<feature type="compositionally biased region" description="Acidic residues" evidence="1">
    <location>
        <begin position="43"/>
        <end position="53"/>
    </location>
</feature>
<feature type="region of interest" description="Disordered" evidence="1">
    <location>
        <begin position="1"/>
        <end position="77"/>
    </location>
</feature>
<protein>
    <submittedName>
        <fullName evidence="2">Uncharacterized protein</fullName>
    </submittedName>
</protein>
<evidence type="ECO:0000313" key="3">
    <source>
        <dbReference type="Proteomes" id="UP000501690"/>
    </source>
</evidence>
<sequence length="222" mass="24512">MVRTRGNLSRRGSNDVPESSTQGGARKRPTASARIRGQHEANVVEDDIVENEVSDVPQEDKQGIDNDGGGFPGGPYDTSLLTRYEDHVARMIWDGQVKRIVEAVSHTAETEPGIRFRCVFWFSTMVRTRGNLSRRGSNDVPESSTQGGARKRPTASARIRGQHEANVVEDDIVENEVSDVPQEDKQGIDNDGGGFPGGPYDTSLLTRYEDHVARMIWDGQMT</sequence>